<dbReference type="Proteomes" id="UP000196402">
    <property type="component" value="Unassembled WGS sequence"/>
</dbReference>
<dbReference type="VEuPathDB" id="PlasmoDB:PVP01_0006610"/>
<name>A0A1G4EFE4_PLAVI</name>
<reference evidence="2 3" key="1">
    <citation type="submission" date="2016-07" db="EMBL/GenBank/DDBJ databases">
        <authorList>
            <consortium name="Pathogen Informatics"/>
        </authorList>
    </citation>
    <scope>NUCLEOTIDE SEQUENCE [LARGE SCALE GENOMIC DNA]</scope>
</reference>
<dbReference type="VEuPathDB" id="PlasmoDB:PVPAM_060008600"/>
<gene>
    <name evidence="2" type="ORF">PVT01_000024500</name>
</gene>
<dbReference type="InterPro" id="IPR008780">
    <property type="entry name" value="Plasmodium_Vir"/>
</dbReference>
<protein>
    <submittedName>
        <fullName evidence="2">VIR protein</fullName>
    </submittedName>
</protein>
<dbReference type="Pfam" id="PF05795">
    <property type="entry name" value="Plasmodium_Vir"/>
    <property type="match status" value="2"/>
</dbReference>
<organism evidence="2 3">
    <name type="scientific">Plasmodium vivax</name>
    <name type="common">malaria parasite P. vivax</name>
    <dbReference type="NCBI Taxonomy" id="5855"/>
    <lineage>
        <taxon>Eukaryota</taxon>
        <taxon>Sar</taxon>
        <taxon>Alveolata</taxon>
        <taxon>Apicomplexa</taxon>
        <taxon>Aconoidasida</taxon>
        <taxon>Haemosporida</taxon>
        <taxon>Plasmodiidae</taxon>
        <taxon>Plasmodium</taxon>
        <taxon>Plasmodium (Plasmodium)</taxon>
    </lineage>
</organism>
<proteinExistence type="predicted"/>
<dbReference type="AlphaFoldDB" id="A0A1G4EFE4"/>
<accession>A0A1G4EFE4</accession>
<evidence type="ECO:0000313" key="2">
    <source>
        <dbReference type="EMBL" id="SCA83475.1"/>
    </source>
</evidence>
<sequence length="348" mass="41064">MESSVVHKELKRFDLSFKEELYSEIFNESLYKLTDLSDNIEYCRSLDELQLGKSIKIICARLLKYLENKSFSRNNDNEYIYCLLLNYWVYNRLNIILQSNHPSIIYRAFGRIEYIWNNFIEDKLNNRKNITCKPIHSITTYDDWRYRKELYEYYLDYYPASLTVKYYPVRCDEFYKYVESKKTLYEHFKKRCPPNDTKRCPEFYAQCKQYDPDEVLSTLSCHEKMKQERTADSLDNSQRGGTYPSSETDSEVNDGRMRPDDAPKFSGNPKTVENVGNILLGVVATTMTSGALYRFTPLGYMIRNGLGWNSNNMRNFNGGDFRLYDYASEPFNPYTGSGEEHIIGYQPV</sequence>
<evidence type="ECO:0000256" key="1">
    <source>
        <dbReference type="SAM" id="MobiDB-lite"/>
    </source>
</evidence>
<feature type="region of interest" description="Disordered" evidence="1">
    <location>
        <begin position="227"/>
        <end position="270"/>
    </location>
</feature>
<evidence type="ECO:0000313" key="3">
    <source>
        <dbReference type="Proteomes" id="UP000196402"/>
    </source>
</evidence>
<feature type="compositionally biased region" description="Basic and acidic residues" evidence="1">
    <location>
        <begin position="253"/>
        <end position="263"/>
    </location>
</feature>
<dbReference type="VEuPathDB" id="PlasmoDB:PVX_175270"/>
<feature type="compositionally biased region" description="Polar residues" evidence="1">
    <location>
        <begin position="233"/>
        <end position="247"/>
    </location>
</feature>
<dbReference type="EMBL" id="FLYH01000037">
    <property type="protein sequence ID" value="SCA83475.1"/>
    <property type="molecule type" value="Genomic_DNA"/>
</dbReference>
<dbReference type="VEuPathDB" id="PlasmoDB:PVW1_120012500"/>